<proteinExistence type="predicted"/>
<feature type="region of interest" description="Disordered" evidence="1">
    <location>
        <begin position="499"/>
        <end position="520"/>
    </location>
</feature>
<protein>
    <recommendedName>
        <fullName evidence="5">BNR/Asp-box repeat protein</fullName>
    </recommendedName>
</protein>
<evidence type="ECO:0008006" key="5">
    <source>
        <dbReference type="Google" id="ProtNLM"/>
    </source>
</evidence>
<comment type="caution">
    <text evidence="3">The sequence shown here is derived from an EMBL/GenBank/DDBJ whole genome shotgun (WGS) entry which is preliminary data.</text>
</comment>
<feature type="chain" id="PRO_5023011459" description="BNR/Asp-box repeat protein" evidence="2">
    <location>
        <begin position="26"/>
        <end position="786"/>
    </location>
</feature>
<dbReference type="InterPro" id="IPR036278">
    <property type="entry name" value="Sialidase_sf"/>
</dbReference>
<name>A0A5C5ZSM8_9BACT</name>
<evidence type="ECO:0000256" key="2">
    <source>
        <dbReference type="SAM" id="SignalP"/>
    </source>
</evidence>
<keyword evidence="2" id="KW-0732">Signal</keyword>
<dbReference type="InterPro" id="IPR023296">
    <property type="entry name" value="Glyco_hydro_beta-prop_sf"/>
</dbReference>
<gene>
    <name evidence="3" type="ORF">Mal64_06450</name>
</gene>
<sequence length="786" mass="85365" precursor="true">MPSRIAPLAAATLAALLACAPAADAVETNLIPIDQAFAANSMNHVSFRQSSIMTVGEQQFAAYYDDAGLVTVARRTHSSNTWDVFNTAYTDNNSNLTDDHNVITFGVDGDGFMHLSWGMHDDDLRYIKSDQPVTGATPISFGSEIPMVGDAEGLVTYPQFYNLPGGDLMFLYRTGGSGNGDTQVNRYDLSTGDWSPLHRPLFDGSISGDGLPSVNNYPNTLAFDSQGDIHLTWTVRNTPDFQTNKNLYYARSGDNGSTWTRTDGSSYPLPFGETHSEMVVEIPEGSSLINQTSTAVDQHDNPIIASWWAPGSQQGDHTRQYMLAHYDGAEWRTSQITNRPPESKTGGGSVRELGRPIVMVDDDDRTLVVMRYEERGNVITVAHSKDRENWDFVDLTTEDLGDYEPSFDRELWEQENVLNLLYQPVGLGQQGSTISVLEWDARSFFERLESPKLTLRVDRFTGQVSLVNSSDEPIAVDQYTVASANGLLADGEWQGLAAQGTPGWQTSAAGPSALSEHSSVGLSFDPQNTASLGQAINNQLAFGVDAPQDLTLSYAVADGDIVSGEVVYEGESPNNLTLLVDPGTGQARLINTSNFAVDFDAYTITSESGALRYGDDDWRSLHDSGEAGEGWDEANPDATRVSELQNQGAVTLESGEGYDLGGLFDTSLDQDLGFEFLVAGESQERTGVVRFVSLAPVLTGDYNNNGVVDAADFTIWRDALNTFASLPSDATPGLVTALDYEVWLAHFGETAAATIAPAAPEPMSLVTVVYCLVPLLVFPRFMHQLR</sequence>
<accession>A0A5C5ZSM8</accession>
<dbReference type="AlphaFoldDB" id="A0A5C5ZSM8"/>
<dbReference type="Proteomes" id="UP000315440">
    <property type="component" value="Unassembled WGS sequence"/>
</dbReference>
<feature type="signal peptide" evidence="2">
    <location>
        <begin position="1"/>
        <end position="25"/>
    </location>
</feature>
<dbReference type="Gene3D" id="2.115.10.20">
    <property type="entry name" value="Glycosyl hydrolase domain, family 43"/>
    <property type="match status" value="1"/>
</dbReference>
<evidence type="ECO:0000313" key="3">
    <source>
        <dbReference type="EMBL" id="TWT90260.1"/>
    </source>
</evidence>
<dbReference type="SUPFAM" id="SSF50939">
    <property type="entry name" value="Sialidases"/>
    <property type="match status" value="1"/>
</dbReference>
<feature type="compositionally biased region" description="Polar residues" evidence="1">
    <location>
        <begin position="502"/>
        <end position="520"/>
    </location>
</feature>
<dbReference type="EMBL" id="SJPQ01000001">
    <property type="protein sequence ID" value="TWT90260.1"/>
    <property type="molecule type" value="Genomic_DNA"/>
</dbReference>
<reference evidence="3 4" key="1">
    <citation type="submission" date="2019-02" db="EMBL/GenBank/DDBJ databases">
        <title>Deep-cultivation of Planctomycetes and their phenomic and genomic characterization uncovers novel biology.</title>
        <authorList>
            <person name="Wiegand S."/>
            <person name="Jogler M."/>
            <person name="Boedeker C."/>
            <person name="Pinto D."/>
            <person name="Vollmers J."/>
            <person name="Rivas-Marin E."/>
            <person name="Kohn T."/>
            <person name="Peeters S.H."/>
            <person name="Heuer A."/>
            <person name="Rast P."/>
            <person name="Oberbeckmann S."/>
            <person name="Bunk B."/>
            <person name="Jeske O."/>
            <person name="Meyerdierks A."/>
            <person name="Storesund J.E."/>
            <person name="Kallscheuer N."/>
            <person name="Luecker S."/>
            <person name="Lage O.M."/>
            <person name="Pohl T."/>
            <person name="Merkel B.J."/>
            <person name="Hornburger P."/>
            <person name="Mueller R.-W."/>
            <person name="Bruemmer F."/>
            <person name="Labrenz M."/>
            <person name="Spormann A.M."/>
            <person name="Op Den Camp H."/>
            <person name="Overmann J."/>
            <person name="Amann R."/>
            <person name="Jetten M.S.M."/>
            <person name="Mascher T."/>
            <person name="Medema M.H."/>
            <person name="Devos D.P."/>
            <person name="Kaster A.-K."/>
            <person name="Ovreas L."/>
            <person name="Rohde M."/>
            <person name="Galperin M.Y."/>
            <person name="Jogler C."/>
        </authorList>
    </citation>
    <scope>NUCLEOTIDE SEQUENCE [LARGE SCALE GENOMIC DNA]</scope>
    <source>
        <strain evidence="3 4">Mal64</strain>
    </source>
</reference>
<organism evidence="3 4">
    <name type="scientific">Pseudobythopirellula maris</name>
    <dbReference type="NCBI Taxonomy" id="2527991"/>
    <lineage>
        <taxon>Bacteria</taxon>
        <taxon>Pseudomonadati</taxon>
        <taxon>Planctomycetota</taxon>
        <taxon>Planctomycetia</taxon>
        <taxon>Pirellulales</taxon>
        <taxon>Lacipirellulaceae</taxon>
        <taxon>Pseudobythopirellula</taxon>
    </lineage>
</organism>
<dbReference type="RefSeq" id="WP_197525394.1">
    <property type="nucleotide sequence ID" value="NZ_SJPQ01000001.1"/>
</dbReference>
<evidence type="ECO:0000313" key="4">
    <source>
        <dbReference type="Proteomes" id="UP000315440"/>
    </source>
</evidence>
<dbReference type="Pfam" id="PF15892">
    <property type="entry name" value="BNR_4"/>
    <property type="match status" value="1"/>
</dbReference>
<keyword evidence="4" id="KW-1185">Reference proteome</keyword>
<dbReference type="PROSITE" id="PS51257">
    <property type="entry name" value="PROKAR_LIPOPROTEIN"/>
    <property type="match status" value="1"/>
</dbReference>
<evidence type="ECO:0000256" key="1">
    <source>
        <dbReference type="SAM" id="MobiDB-lite"/>
    </source>
</evidence>